<proteinExistence type="predicted"/>
<organism evidence="2 3">
    <name type="scientific">Cylicostephanus goldi</name>
    <name type="common">Nematode worm</name>
    <dbReference type="NCBI Taxonomy" id="71465"/>
    <lineage>
        <taxon>Eukaryota</taxon>
        <taxon>Metazoa</taxon>
        <taxon>Ecdysozoa</taxon>
        <taxon>Nematoda</taxon>
        <taxon>Chromadorea</taxon>
        <taxon>Rhabditida</taxon>
        <taxon>Rhabditina</taxon>
        <taxon>Rhabditomorpha</taxon>
        <taxon>Strongyloidea</taxon>
        <taxon>Strongylidae</taxon>
        <taxon>Cylicostephanus</taxon>
    </lineage>
</organism>
<keyword evidence="3" id="KW-1185">Reference proteome</keyword>
<reference evidence="2 3" key="1">
    <citation type="submission" date="2018-11" db="EMBL/GenBank/DDBJ databases">
        <authorList>
            <consortium name="Pathogen Informatics"/>
        </authorList>
    </citation>
    <scope>NUCLEOTIDE SEQUENCE [LARGE SCALE GENOMIC DNA]</scope>
</reference>
<evidence type="ECO:0000313" key="2">
    <source>
        <dbReference type="EMBL" id="VDK58575.1"/>
    </source>
</evidence>
<accession>A0A3P6RWN8</accession>
<sequence>MEVEETPPLLERELAMDNTFVISNEGVGFENGVAYTSALPEETIPQVPLPTSSTRGEHLSALPVELPSPPLSRSPQLNSVMPDGTTSSKYSPVTLGGAIGIRRPRSSNSQAANNNLTLDQLNPTLAEALAAMKARSNASTKSTGNTVVANGSENYSSRRELLPTRMSGPVTLERSAVTSSHIVSFNGQTTEVPEEIYCHLCDYPMKLCLRKTKYKGEIREYAAYRSYIA</sequence>
<dbReference type="EMBL" id="UYRV01012018">
    <property type="protein sequence ID" value="VDK58575.1"/>
    <property type="molecule type" value="Genomic_DNA"/>
</dbReference>
<gene>
    <name evidence="2" type="ORF">CGOC_LOCUS4368</name>
</gene>
<dbReference type="Proteomes" id="UP000271889">
    <property type="component" value="Unassembled WGS sequence"/>
</dbReference>
<dbReference type="AlphaFoldDB" id="A0A3P6RWN8"/>
<evidence type="ECO:0000256" key="1">
    <source>
        <dbReference type="SAM" id="MobiDB-lite"/>
    </source>
</evidence>
<protein>
    <submittedName>
        <fullName evidence="2">Uncharacterized protein</fullName>
    </submittedName>
</protein>
<dbReference type="OrthoDB" id="5832385at2759"/>
<name>A0A3P6RWN8_CYLGO</name>
<evidence type="ECO:0000313" key="3">
    <source>
        <dbReference type="Proteomes" id="UP000271889"/>
    </source>
</evidence>
<feature type="region of interest" description="Disordered" evidence="1">
    <location>
        <begin position="65"/>
        <end position="91"/>
    </location>
</feature>